<accession>A0A8J3NZA3</accession>
<feature type="chain" id="PRO_5035298689" evidence="2">
    <location>
        <begin position="24"/>
        <end position="157"/>
    </location>
</feature>
<dbReference type="InterPro" id="IPR046192">
    <property type="entry name" value="DUF6220"/>
</dbReference>
<dbReference type="Proteomes" id="UP000659904">
    <property type="component" value="Unassembled WGS sequence"/>
</dbReference>
<keyword evidence="1" id="KW-0472">Membrane</keyword>
<sequence>MRKTFTALAALLMLVVLAEFYFAASGAFGAATNDAAYRPHHLLGYVIFLLPLLMAAVAALGRMPGRLIATTALVAGLTAVQVVIAKVAMAFGDAGDGTVGGLVFGLHAIGGLALVAVVASVVRQARTLSKSTADARGGGDVAPTAVAATVATGPTVA</sequence>
<feature type="transmembrane region" description="Helical" evidence="1">
    <location>
        <begin position="101"/>
        <end position="122"/>
    </location>
</feature>
<keyword evidence="1" id="KW-1133">Transmembrane helix</keyword>
<name>A0A8J3NZA3_9ACTN</name>
<evidence type="ECO:0000256" key="2">
    <source>
        <dbReference type="SAM" id="SignalP"/>
    </source>
</evidence>
<feature type="transmembrane region" description="Helical" evidence="1">
    <location>
        <begin position="67"/>
        <end position="89"/>
    </location>
</feature>
<dbReference type="AlphaFoldDB" id="A0A8J3NZA3"/>
<keyword evidence="4" id="KW-1185">Reference proteome</keyword>
<protein>
    <submittedName>
        <fullName evidence="3">Uncharacterized protein</fullName>
    </submittedName>
</protein>
<dbReference type="EMBL" id="BONH01000012">
    <property type="protein sequence ID" value="GIF98127.1"/>
    <property type="molecule type" value="Genomic_DNA"/>
</dbReference>
<dbReference type="RefSeq" id="WP_203831859.1">
    <property type="nucleotide sequence ID" value="NZ_BONH01000012.1"/>
</dbReference>
<feature type="signal peptide" evidence="2">
    <location>
        <begin position="1"/>
        <end position="23"/>
    </location>
</feature>
<evidence type="ECO:0000313" key="3">
    <source>
        <dbReference type="EMBL" id="GIF98127.1"/>
    </source>
</evidence>
<comment type="caution">
    <text evidence="3">The sequence shown here is derived from an EMBL/GenBank/DDBJ whole genome shotgun (WGS) entry which is preliminary data.</text>
</comment>
<evidence type="ECO:0000313" key="4">
    <source>
        <dbReference type="Proteomes" id="UP000659904"/>
    </source>
</evidence>
<keyword evidence="1" id="KW-0812">Transmembrane</keyword>
<organism evidence="3 4">
    <name type="scientific">Catellatospora citrea</name>
    <dbReference type="NCBI Taxonomy" id="53366"/>
    <lineage>
        <taxon>Bacteria</taxon>
        <taxon>Bacillati</taxon>
        <taxon>Actinomycetota</taxon>
        <taxon>Actinomycetes</taxon>
        <taxon>Micromonosporales</taxon>
        <taxon>Micromonosporaceae</taxon>
        <taxon>Catellatospora</taxon>
    </lineage>
</organism>
<keyword evidence="2" id="KW-0732">Signal</keyword>
<proteinExistence type="predicted"/>
<feature type="transmembrane region" description="Helical" evidence="1">
    <location>
        <begin position="42"/>
        <end position="60"/>
    </location>
</feature>
<reference evidence="3 4" key="1">
    <citation type="submission" date="2021-01" db="EMBL/GenBank/DDBJ databases">
        <title>Whole genome shotgun sequence of Catellatospora citrea NBRC 14495.</title>
        <authorList>
            <person name="Komaki H."/>
            <person name="Tamura T."/>
        </authorList>
    </citation>
    <scope>NUCLEOTIDE SEQUENCE [LARGE SCALE GENOMIC DNA]</scope>
    <source>
        <strain evidence="3 4">NBRC 14495</strain>
    </source>
</reference>
<dbReference type="Pfam" id="PF19728">
    <property type="entry name" value="DUF6220"/>
    <property type="match status" value="1"/>
</dbReference>
<gene>
    <name evidence="3" type="ORF">Cci01nite_32210</name>
</gene>
<evidence type="ECO:0000256" key="1">
    <source>
        <dbReference type="SAM" id="Phobius"/>
    </source>
</evidence>